<feature type="binding site" evidence="12">
    <location>
        <position position="15"/>
    </location>
    <ligand>
        <name>GTP</name>
        <dbReference type="ChEBI" id="CHEBI:37565"/>
    </ligand>
</feature>
<comment type="caution">
    <text evidence="14">The sequence shown here is derived from an EMBL/GenBank/DDBJ whole genome shotgun (WGS) entry which is preliminary data.</text>
</comment>
<keyword evidence="4 12" id="KW-0479">Metal-binding</keyword>
<dbReference type="InterPro" id="IPR050105">
    <property type="entry name" value="MoCo_biosynth_MoaA/MoaC"/>
</dbReference>
<dbReference type="SMART" id="SM00729">
    <property type="entry name" value="Elp3"/>
    <property type="match status" value="1"/>
</dbReference>
<keyword evidence="7 12" id="KW-0411">Iron-sulfur</keyword>
<name>A0ABW5E2C6_9BACT</name>
<evidence type="ECO:0000256" key="8">
    <source>
        <dbReference type="ARBA" id="ARBA00023134"/>
    </source>
</evidence>
<feature type="binding site" evidence="12">
    <location>
        <position position="100"/>
    </location>
    <ligand>
        <name>GTP</name>
        <dbReference type="ChEBI" id="CHEBI:37565"/>
    </ligand>
</feature>
<dbReference type="PANTHER" id="PTHR22960:SF0">
    <property type="entry name" value="MOLYBDENUM COFACTOR BIOSYNTHESIS PROTEIN 1"/>
    <property type="match status" value="1"/>
</dbReference>
<feature type="binding site" evidence="12">
    <location>
        <position position="195"/>
    </location>
    <ligand>
        <name>S-adenosyl-L-methionine</name>
        <dbReference type="ChEBI" id="CHEBI:59789"/>
    </ligand>
</feature>
<comment type="function">
    <text evidence="12">Catalyzes the cyclization of GTP to (8S)-3',8-cyclo-7,8-dihydroguanosine 5'-triphosphate.</text>
</comment>
<dbReference type="InterPro" id="IPR006638">
    <property type="entry name" value="Elp3/MiaA/NifB-like_rSAM"/>
</dbReference>
<keyword evidence="3 12" id="KW-0949">S-adenosyl-L-methionine</keyword>
<dbReference type="InterPro" id="IPR000385">
    <property type="entry name" value="MoaA_NifB_PqqE_Fe-S-bd_CS"/>
</dbReference>
<dbReference type="InterPro" id="IPR013785">
    <property type="entry name" value="Aldolase_TIM"/>
</dbReference>
<comment type="pathway">
    <text evidence="12">Cofactor biosynthesis; molybdopterin biosynthesis.</text>
</comment>
<protein>
    <recommendedName>
        <fullName evidence="1 12">GTP 3',8-cyclase</fullName>
        <ecNumber evidence="1 12">4.1.99.22</ecNumber>
    </recommendedName>
    <alternativeName>
        <fullName evidence="12">Molybdenum cofactor biosynthesis protein A</fullName>
    </alternativeName>
</protein>
<feature type="binding site" evidence="12">
    <location>
        <position position="124"/>
    </location>
    <ligand>
        <name>S-adenosyl-L-methionine</name>
        <dbReference type="ChEBI" id="CHEBI:59789"/>
    </ligand>
</feature>
<evidence type="ECO:0000256" key="7">
    <source>
        <dbReference type="ARBA" id="ARBA00023014"/>
    </source>
</evidence>
<dbReference type="SFLD" id="SFLDG01386">
    <property type="entry name" value="main_SPASM_domain-containing"/>
    <property type="match status" value="1"/>
</dbReference>
<dbReference type="InterPro" id="IPR013483">
    <property type="entry name" value="MoaA"/>
</dbReference>
<dbReference type="PROSITE" id="PS01305">
    <property type="entry name" value="MOAA_NIFB_PQQE"/>
    <property type="match status" value="1"/>
</dbReference>
<dbReference type="InterPro" id="IPR040064">
    <property type="entry name" value="MoaA-like"/>
</dbReference>
<evidence type="ECO:0000259" key="13">
    <source>
        <dbReference type="PROSITE" id="PS51918"/>
    </source>
</evidence>
<keyword evidence="6 12" id="KW-0408">Iron</keyword>
<dbReference type="RefSeq" id="WP_377093015.1">
    <property type="nucleotide sequence ID" value="NZ_JBHSJM010000001.1"/>
</dbReference>
<dbReference type="CDD" id="cd21117">
    <property type="entry name" value="Twitch_MoaA"/>
    <property type="match status" value="1"/>
</dbReference>
<keyword evidence="15" id="KW-1185">Reference proteome</keyword>
<evidence type="ECO:0000256" key="2">
    <source>
        <dbReference type="ARBA" id="ARBA00022485"/>
    </source>
</evidence>
<evidence type="ECO:0000256" key="12">
    <source>
        <dbReference type="HAMAP-Rule" id="MF_01225"/>
    </source>
</evidence>
<feature type="binding site" evidence="12">
    <location>
        <position position="277"/>
    </location>
    <ligand>
        <name>[4Fe-4S] cluster</name>
        <dbReference type="ChEBI" id="CHEBI:49883"/>
        <label>2</label>
        <note>4Fe-4S-substrate</note>
    </ligand>
</feature>
<feature type="binding site" evidence="12">
    <location>
        <position position="161"/>
    </location>
    <ligand>
        <name>GTP</name>
        <dbReference type="ChEBI" id="CHEBI:37565"/>
    </ligand>
</feature>
<dbReference type="SFLD" id="SFLDG01067">
    <property type="entry name" value="SPASM/twitch_domain_containing"/>
    <property type="match status" value="1"/>
</dbReference>
<gene>
    <name evidence="12 14" type="primary">moaA</name>
    <name evidence="14" type="ORF">ACFSQZ_08520</name>
</gene>
<dbReference type="Gene3D" id="3.20.20.70">
    <property type="entry name" value="Aldolase class I"/>
    <property type="match status" value="1"/>
</dbReference>
<keyword evidence="8 12" id="KW-0342">GTP-binding</keyword>
<sequence>MNLTDTLQRPLRDLRISVTDRCNFRCRYCMPAEIFGPDYQFLPRDEILRFGEIETLARIFVEMGVRKIRLTGGEPLLRRDLDVLVEKLASIDGVEDIAMTTNASLLARNAEKLRAAGLHRVTVSLDALDDAIFGKMNGVGAKAQKVVDGIDAALEAGLGVKVNAVVQKGVNESELLPLARFAAERGVPIRYIEYMDTGNSNGWKHEQVVPSYKVLELLRGEFDLVEVENAKLGETAKRFHVKGLDGFEVGFISSVSKPFCRECNRIRISAQGHLYTCLFAADGYDIKTPLRNGEGNEALQARVQSLWGKRDDRYSELRSEGMAPIAKKEMSYLGG</sequence>
<evidence type="ECO:0000256" key="6">
    <source>
        <dbReference type="ARBA" id="ARBA00023004"/>
    </source>
</evidence>
<keyword evidence="5 12" id="KW-0547">Nucleotide-binding</keyword>
<proteinExistence type="inferred from homology"/>
<reference evidence="15" key="1">
    <citation type="journal article" date="2019" name="Int. J. Syst. Evol. Microbiol.">
        <title>The Global Catalogue of Microorganisms (GCM) 10K type strain sequencing project: providing services to taxonomists for standard genome sequencing and annotation.</title>
        <authorList>
            <consortium name="The Broad Institute Genomics Platform"/>
            <consortium name="The Broad Institute Genome Sequencing Center for Infectious Disease"/>
            <person name="Wu L."/>
            <person name="Ma J."/>
        </authorList>
    </citation>
    <scope>NUCLEOTIDE SEQUENCE [LARGE SCALE GENOMIC DNA]</scope>
    <source>
        <strain evidence="15">JCM 16545</strain>
    </source>
</reference>
<dbReference type="InterPro" id="IPR007197">
    <property type="entry name" value="rSAM"/>
</dbReference>
<dbReference type="GO" id="GO:0061798">
    <property type="term" value="F:GTP 3',8'-cyclase activity"/>
    <property type="evidence" value="ECO:0007669"/>
    <property type="project" value="UniProtKB-EC"/>
</dbReference>
<dbReference type="PROSITE" id="PS51918">
    <property type="entry name" value="RADICAL_SAM"/>
    <property type="match status" value="1"/>
</dbReference>
<feature type="binding site" evidence="12">
    <location>
        <position position="28"/>
    </location>
    <ligand>
        <name>S-adenosyl-L-methionine</name>
        <dbReference type="ChEBI" id="CHEBI:59789"/>
    </ligand>
</feature>
<evidence type="ECO:0000256" key="10">
    <source>
        <dbReference type="ARBA" id="ARBA00023239"/>
    </source>
</evidence>
<feature type="binding site" evidence="12">
    <location>
        <position position="260"/>
    </location>
    <ligand>
        <name>[4Fe-4S] cluster</name>
        <dbReference type="ChEBI" id="CHEBI:49883"/>
        <label>2</label>
        <note>4Fe-4S-substrate</note>
    </ligand>
</feature>
<dbReference type="InterPro" id="IPR058240">
    <property type="entry name" value="rSAM_sf"/>
</dbReference>
<accession>A0ABW5E2C6</accession>
<evidence type="ECO:0000256" key="1">
    <source>
        <dbReference type="ARBA" id="ARBA00012167"/>
    </source>
</evidence>
<dbReference type="SFLD" id="SFLDG01383">
    <property type="entry name" value="cyclic_pyranopterin_phosphate"/>
    <property type="match status" value="1"/>
</dbReference>
<dbReference type="Proteomes" id="UP001597297">
    <property type="component" value="Unassembled WGS sequence"/>
</dbReference>
<dbReference type="InterPro" id="IPR010505">
    <property type="entry name" value="MoaA_twitch"/>
</dbReference>
<dbReference type="PANTHER" id="PTHR22960">
    <property type="entry name" value="MOLYBDOPTERIN COFACTOR SYNTHESIS PROTEIN A"/>
    <property type="match status" value="1"/>
</dbReference>
<dbReference type="Pfam" id="PF04055">
    <property type="entry name" value="Radical_SAM"/>
    <property type="match status" value="1"/>
</dbReference>
<evidence type="ECO:0000313" key="14">
    <source>
        <dbReference type="EMBL" id="MFD2276507.1"/>
    </source>
</evidence>
<keyword evidence="9 12" id="KW-0501">Molybdenum cofactor biosynthesis</keyword>
<comment type="subunit">
    <text evidence="12">Monomer and homodimer.</text>
</comment>
<feature type="binding site" evidence="12">
    <location>
        <position position="73"/>
    </location>
    <ligand>
        <name>S-adenosyl-L-methionine</name>
        <dbReference type="ChEBI" id="CHEBI:59789"/>
    </ligand>
</feature>
<keyword evidence="2 12" id="KW-0004">4Fe-4S</keyword>
<dbReference type="SFLD" id="SFLDS00029">
    <property type="entry name" value="Radical_SAM"/>
    <property type="match status" value="1"/>
</dbReference>
<feature type="binding site" evidence="12">
    <location>
        <position position="26"/>
    </location>
    <ligand>
        <name>[4Fe-4S] cluster</name>
        <dbReference type="ChEBI" id="CHEBI:49883"/>
        <label>1</label>
        <note>4Fe-4S-S-AdoMet</note>
    </ligand>
</feature>
<dbReference type="NCBIfam" id="TIGR02666">
    <property type="entry name" value="moaA"/>
    <property type="match status" value="1"/>
</dbReference>
<comment type="catalytic activity">
    <reaction evidence="11 12">
        <text>GTP + AH2 + S-adenosyl-L-methionine = (8S)-3',8-cyclo-7,8-dihydroguanosine 5'-triphosphate + 5'-deoxyadenosine + L-methionine + A + H(+)</text>
        <dbReference type="Rhea" id="RHEA:49576"/>
        <dbReference type="ChEBI" id="CHEBI:13193"/>
        <dbReference type="ChEBI" id="CHEBI:15378"/>
        <dbReference type="ChEBI" id="CHEBI:17319"/>
        <dbReference type="ChEBI" id="CHEBI:17499"/>
        <dbReference type="ChEBI" id="CHEBI:37565"/>
        <dbReference type="ChEBI" id="CHEBI:57844"/>
        <dbReference type="ChEBI" id="CHEBI:59789"/>
        <dbReference type="ChEBI" id="CHEBI:131766"/>
        <dbReference type="EC" id="4.1.99.22"/>
    </reaction>
</comment>
<evidence type="ECO:0000256" key="9">
    <source>
        <dbReference type="ARBA" id="ARBA00023150"/>
    </source>
</evidence>
<dbReference type="SUPFAM" id="SSF102114">
    <property type="entry name" value="Radical SAM enzymes"/>
    <property type="match status" value="1"/>
</dbReference>
<feature type="domain" description="Radical SAM core" evidence="13">
    <location>
        <begin position="6"/>
        <end position="234"/>
    </location>
</feature>
<feature type="binding site" evidence="12">
    <location>
        <position position="29"/>
    </location>
    <ligand>
        <name>[4Fe-4S] cluster</name>
        <dbReference type="ChEBI" id="CHEBI:49883"/>
        <label>1</label>
        <note>4Fe-4S-S-AdoMet</note>
    </ligand>
</feature>
<comment type="cofactor">
    <cofactor evidence="12">
        <name>[4Fe-4S] cluster</name>
        <dbReference type="ChEBI" id="CHEBI:49883"/>
    </cofactor>
    <text evidence="12">Binds 2 [4Fe-4S] clusters. Binds 1 [4Fe-4S] cluster coordinated with 3 cysteines and an exchangeable S-adenosyl-L-methionine and 1 [4Fe-4S] cluster coordinated with 3 cysteines and the GTP-derived substrate.</text>
</comment>
<feature type="binding site" evidence="12">
    <location>
        <position position="263"/>
    </location>
    <ligand>
        <name>[4Fe-4S] cluster</name>
        <dbReference type="ChEBI" id="CHEBI:49883"/>
        <label>2</label>
        <note>4Fe-4S-substrate</note>
    </ligand>
</feature>
<evidence type="ECO:0000256" key="5">
    <source>
        <dbReference type="ARBA" id="ARBA00022741"/>
    </source>
</evidence>
<keyword evidence="10 12" id="KW-0456">Lyase</keyword>
<dbReference type="Pfam" id="PF06463">
    <property type="entry name" value="Mob_synth_C"/>
    <property type="match status" value="1"/>
</dbReference>
<evidence type="ECO:0000313" key="15">
    <source>
        <dbReference type="Proteomes" id="UP001597297"/>
    </source>
</evidence>
<evidence type="ECO:0000256" key="4">
    <source>
        <dbReference type="ARBA" id="ARBA00022723"/>
    </source>
</evidence>
<comment type="similarity">
    <text evidence="12">Belongs to the radical SAM superfamily. MoaA family.</text>
</comment>
<dbReference type="EMBL" id="JBHUJC010000025">
    <property type="protein sequence ID" value="MFD2276507.1"/>
    <property type="molecule type" value="Genomic_DNA"/>
</dbReference>
<feature type="binding site" evidence="12">
    <location>
        <position position="69"/>
    </location>
    <ligand>
        <name>GTP</name>
        <dbReference type="ChEBI" id="CHEBI:37565"/>
    </ligand>
</feature>
<dbReference type="HAMAP" id="MF_01225_B">
    <property type="entry name" value="MoaA_B"/>
    <property type="match status" value="1"/>
</dbReference>
<feature type="binding site" evidence="12">
    <location>
        <begin position="265"/>
        <end position="267"/>
    </location>
    <ligand>
        <name>GTP</name>
        <dbReference type="ChEBI" id="CHEBI:37565"/>
    </ligand>
</feature>
<evidence type="ECO:0000256" key="11">
    <source>
        <dbReference type="ARBA" id="ARBA00048697"/>
    </source>
</evidence>
<evidence type="ECO:0000256" key="3">
    <source>
        <dbReference type="ARBA" id="ARBA00022691"/>
    </source>
</evidence>
<organism evidence="14 15">
    <name type="scientific">Rubritalea spongiae</name>
    <dbReference type="NCBI Taxonomy" id="430797"/>
    <lineage>
        <taxon>Bacteria</taxon>
        <taxon>Pseudomonadati</taxon>
        <taxon>Verrucomicrobiota</taxon>
        <taxon>Verrucomicrobiia</taxon>
        <taxon>Verrucomicrobiales</taxon>
        <taxon>Rubritaleaceae</taxon>
        <taxon>Rubritalea</taxon>
    </lineage>
</organism>
<dbReference type="EC" id="4.1.99.22" evidence="1 12"/>
<feature type="binding site" evidence="12">
    <location>
        <position position="22"/>
    </location>
    <ligand>
        <name>[4Fe-4S] cluster</name>
        <dbReference type="ChEBI" id="CHEBI:49883"/>
        <label>1</label>
        <note>4Fe-4S-S-AdoMet</note>
    </ligand>
</feature>
<dbReference type="CDD" id="cd01335">
    <property type="entry name" value="Radical_SAM"/>
    <property type="match status" value="1"/>
</dbReference>